<dbReference type="InterPro" id="IPR014331">
    <property type="entry name" value="RNA_pol_sigma70_ECF_RHOBA"/>
</dbReference>
<keyword evidence="2" id="KW-0805">Transcription regulation</keyword>
<dbReference type="OrthoDB" id="6383365at2"/>
<dbReference type="GO" id="GO:0016987">
    <property type="term" value="F:sigma factor activity"/>
    <property type="evidence" value="ECO:0007669"/>
    <property type="project" value="UniProtKB-KW"/>
</dbReference>
<keyword evidence="3" id="KW-0731">Sigma factor</keyword>
<dbReference type="NCBIfam" id="TIGR02937">
    <property type="entry name" value="sigma70-ECF"/>
    <property type="match status" value="1"/>
</dbReference>
<dbReference type="Pfam" id="PF04542">
    <property type="entry name" value="Sigma70_r2"/>
    <property type="match status" value="1"/>
</dbReference>
<comment type="similarity">
    <text evidence="1">Belongs to the sigma-70 factor family. ECF subfamily.</text>
</comment>
<dbReference type="Gene3D" id="1.10.10.10">
    <property type="entry name" value="Winged helix-like DNA-binding domain superfamily/Winged helix DNA-binding domain"/>
    <property type="match status" value="1"/>
</dbReference>
<keyword evidence="8" id="KW-1185">Reference proteome</keyword>
<dbReference type="Proteomes" id="UP000316855">
    <property type="component" value="Chromosome"/>
</dbReference>
<evidence type="ECO:0000313" key="7">
    <source>
        <dbReference type="EMBL" id="QDT89843.1"/>
    </source>
</evidence>
<feature type="domain" description="RNA polymerase sigma-70 region 2" evidence="5">
    <location>
        <begin position="13"/>
        <end position="80"/>
    </location>
</feature>
<dbReference type="SUPFAM" id="SSF88946">
    <property type="entry name" value="Sigma2 domain of RNA polymerase sigma factors"/>
    <property type="match status" value="1"/>
</dbReference>
<dbReference type="Pfam" id="PF08281">
    <property type="entry name" value="Sigma70_r4_2"/>
    <property type="match status" value="1"/>
</dbReference>
<evidence type="ECO:0000256" key="2">
    <source>
        <dbReference type="ARBA" id="ARBA00023015"/>
    </source>
</evidence>
<evidence type="ECO:0000256" key="3">
    <source>
        <dbReference type="ARBA" id="ARBA00023082"/>
    </source>
</evidence>
<name>A0A517VA16_9PLAN</name>
<dbReference type="InterPro" id="IPR013324">
    <property type="entry name" value="RNA_pol_sigma_r3/r4-like"/>
</dbReference>
<dbReference type="PANTHER" id="PTHR43133:SF51">
    <property type="entry name" value="RNA POLYMERASE SIGMA FACTOR"/>
    <property type="match status" value="1"/>
</dbReference>
<dbReference type="SUPFAM" id="SSF88659">
    <property type="entry name" value="Sigma3 and sigma4 domains of RNA polymerase sigma factors"/>
    <property type="match status" value="1"/>
</dbReference>
<evidence type="ECO:0000259" key="5">
    <source>
        <dbReference type="Pfam" id="PF04542"/>
    </source>
</evidence>
<dbReference type="KEGG" id="gax:Pan161_14760"/>
<sequence>MDQTQNTEFFVKLLTEHQNRLYGYIYSLLGDRSRTADVVQETNLVLWRKFAEFDPERPFLPWAFSIARFQVLAHLRDHKRDRMLLNEELIQTLAEETEKEAERLGSFQAALRQCLQQLPESHQSLIEQRYLKSQPVNSIAETLNRSAGTIKVSLLRIRRQLAECVEKRLVEGSNG</sequence>
<protein>
    <submittedName>
        <fullName evidence="7">RNA polymerase sigma factor SigM</fullName>
    </submittedName>
</protein>
<proteinExistence type="inferred from homology"/>
<dbReference type="AlphaFoldDB" id="A0A517VA16"/>
<keyword evidence="4" id="KW-0804">Transcription</keyword>
<dbReference type="Gene3D" id="1.10.1740.10">
    <property type="match status" value="1"/>
</dbReference>
<gene>
    <name evidence="7" type="primary">sigM_1</name>
    <name evidence="7" type="ORF">Pan161_14760</name>
</gene>
<organism evidence="7 8">
    <name type="scientific">Gimesia algae</name>
    <dbReference type="NCBI Taxonomy" id="2527971"/>
    <lineage>
        <taxon>Bacteria</taxon>
        <taxon>Pseudomonadati</taxon>
        <taxon>Planctomycetota</taxon>
        <taxon>Planctomycetia</taxon>
        <taxon>Planctomycetales</taxon>
        <taxon>Planctomycetaceae</taxon>
        <taxon>Gimesia</taxon>
    </lineage>
</organism>
<evidence type="ECO:0000313" key="8">
    <source>
        <dbReference type="Proteomes" id="UP000316855"/>
    </source>
</evidence>
<dbReference type="InterPro" id="IPR039425">
    <property type="entry name" value="RNA_pol_sigma-70-like"/>
</dbReference>
<dbReference type="GO" id="GO:0003677">
    <property type="term" value="F:DNA binding"/>
    <property type="evidence" value="ECO:0007669"/>
    <property type="project" value="InterPro"/>
</dbReference>
<dbReference type="GO" id="GO:0006352">
    <property type="term" value="P:DNA-templated transcription initiation"/>
    <property type="evidence" value="ECO:0007669"/>
    <property type="project" value="InterPro"/>
</dbReference>
<dbReference type="NCBIfam" id="TIGR02989">
    <property type="entry name" value="Sig-70_gvs1"/>
    <property type="match status" value="1"/>
</dbReference>
<dbReference type="RefSeq" id="WP_145225390.1">
    <property type="nucleotide sequence ID" value="NZ_CP036343.1"/>
</dbReference>
<dbReference type="EMBL" id="CP036343">
    <property type="protein sequence ID" value="QDT89843.1"/>
    <property type="molecule type" value="Genomic_DNA"/>
</dbReference>
<dbReference type="InterPro" id="IPR014284">
    <property type="entry name" value="RNA_pol_sigma-70_dom"/>
</dbReference>
<evidence type="ECO:0000256" key="4">
    <source>
        <dbReference type="ARBA" id="ARBA00023163"/>
    </source>
</evidence>
<accession>A0A517VA16</accession>
<dbReference type="InterPro" id="IPR013249">
    <property type="entry name" value="RNA_pol_sigma70_r4_t2"/>
</dbReference>
<dbReference type="InterPro" id="IPR013325">
    <property type="entry name" value="RNA_pol_sigma_r2"/>
</dbReference>
<dbReference type="InterPro" id="IPR007627">
    <property type="entry name" value="RNA_pol_sigma70_r2"/>
</dbReference>
<evidence type="ECO:0000259" key="6">
    <source>
        <dbReference type="Pfam" id="PF08281"/>
    </source>
</evidence>
<evidence type="ECO:0000256" key="1">
    <source>
        <dbReference type="ARBA" id="ARBA00010641"/>
    </source>
</evidence>
<dbReference type="InterPro" id="IPR036388">
    <property type="entry name" value="WH-like_DNA-bd_sf"/>
</dbReference>
<dbReference type="PANTHER" id="PTHR43133">
    <property type="entry name" value="RNA POLYMERASE ECF-TYPE SIGMA FACTO"/>
    <property type="match status" value="1"/>
</dbReference>
<feature type="domain" description="RNA polymerase sigma factor 70 region 4 type 2" evidence="6">
    <location>
        <begin position="110"/>
        <end position="161"/>
    </location>
</feature>
<reference evidence="7 8" key="1">
    <citation type="submission" date="2019-02" db="EMBL/GenBank/DDBJ databases">
        <title>Deep-cultivation of Planctomycetes and their phenomic and genomic characterization uncovers novel biology.</title>
        <authorList>
            <person name="Wiegand S."/>
            <person name="Jogler M."/>
            <person name="Boedeker C."/>
            <person name="Pinto D."/>
            <person name="Vollmers J."/>
            <person name="Rivas-Marin E."/>
            <person name="Kohn T."/>
            <person name="Peeters S.H."/>
            <person name="Heuer A."/>
            <person name="Rast P."/>
            <person name="Oberbeckmann S."/>
            <person name="Bunk B."/>
            <person name="Jeske O."/>
            <person name="Meyerdierks A."/>
            <person name="Storesund J.E."/>
            <person name="Kallscheuer N."/>
            <person name="Luecker S."/>
            <person name="Lage O.M."/>
            <person name="Pohl T."/>
            <person name="Merkel B.J."/>
            <person name="Hornburger P."/>
            <person name="Mueller R.-W."/>
            <person name="Bruemmer F."/>
            <person name="Labrenz M."/>
            <person name="Spormann A.M."/>
            <person name="Op den Camp H."/>
            <person name="Overmann J."/>
            <person name="Amann R."/>
            <person name="Jetten M.S.M."/>
            <person name="Mascher T."/>
            <person name="Medema M.H."/>
            <person name="Devos D.P."/>
            <person name="Kaster A.-K."/>
            <person name="Ovreas L."/>
            <person name="Rohde M."/>
            <person name="Galperin M.Y."/>
            <person name="Jogler C."/>
        </authorList>
    </citation>
    <scope>NUCLEOTIDE SEQUENCE [LARGE SCALE GENOMIC DNA]</scope>
    <source>
        <strain evidence="7 8">Pan161</strain>
    </source>
</reference>